<evidence type="ECO:0000313" key="3">
    <source>
        <dbReference type="Proteomes" id="UP000321805"/>
    </source>
</evidence>
<keyword evidence="1" id="KW-0812">Transmembrane</keyword>
<reference evidence="2 3" key="1">
    <citation type="journal article" date="2018" name="J. Microbiol.">
        <title>Baekduia soli gen. nov., sp. nov., a novel bacterium isolated from the soil of Baekdu Mountain and proposal of a novel family name, Baekduiaceae fam. nov.</title>
        <authorList>
            <person name="An D.S."/>
            <person name="Siddiqi M.Z."/>
            <person name="Kim K.H."/>
            <person name="Yu H.S."/>
            <person name="Im W.T."/>
        </authorList>
    </citation>
    <scope>NUCLEOTIDE SEQUENCE [LARGE SCALE GENOMIC DNA]</scope>
    <source>
        <strain evidence="2 3">BR7-21</strain>
    </source>
</reference>
<keyword evidence="1" id="KW-0472">Membrane</keyword>
<protein>
    <submittedName>
        <fullName evidence="2">CbtA family protein</fullName>
    </submittedName>
</protein>
<feature type="transmembrane region" description="Helical" evidence="1">
    <location>
        <begin position="137"/>
        <end position="157"/>
    </location>
</feature>
<name>A0A5B8U217_9ACTN</name>
<feature type="transmembrane region" description="Helical" evidence="1">
    <location>
        <begin position="63"/>
        <end position="86"/>
    </location>
</feature>
<dbReference type="EMBL" id="CP042430">
    <property type="protein sequence ID" value="QEC47037.1"/>
    <property type="molecule type" value="Genomic_DNA"/>
</dbReference>
<dbReference type="AlphaFoldDB" id="A0A5B8U217"/>
<sequence length="251" mass="26870">MTRSLLIRGMIIGACAGLLAFAFARVFGEPQIQHAIDFESYLARLHHEPEGPELVSRGVQRSFGLLTGTLFMGVALGGIFSLTYAWAYGRIGNMSPRLTSLVLAAAAYLTIVLVPFAKYPANPPAISNPDTISKRTLLYFTMITISILAAIAARRIWRAGIMRLGMWNATLVAAAAFLVVIGAAELILPRILETPQGFPADVLYRFRLASLGISLTLWTTIGLGFGAAADRLLAPAVRRAAEPDSTAAPVG</sequence>
<keyword evidence="3" id="KW-1185">Reference proteome</keyword>
<evidence type="ECO:0000313" key="2">
    <source>
        <dbReference type="EMBL" id="QEC47037.1"/>
    </source>
</evidence>
<gene>
    <name evidence="2" type="ORF">FSW04_05185</name>
</gene>
<keyword evidence="1" id="KW-1133">Transmembrane helix</keyword>
<feature type="transmembrane region" description="Helical" evidence="1">
    <location>
        <begin position="208"/>
        <end position="229"/>
    </location>
</feature>
<accession>A0A5B8U217</accession>
<organism evidence="2 3">
    <name type="scientific">Baekduia soli</name>
    <dbReference type="NCBI Taxonomy" id="496014"/>
    <lineage>
        <taxon>Bacteria</taxon>
        <taxon>Bacillati</taxon>
        <taxon>Actinomycetota</taxon>
        <taxon>Thermoleophilia</taxon>
        <taxon>Solirubrobacterales</taxon>
        <taxon>Baekduiaceae</taxon>
        <taxon>Baekduia</taxon>
    </lineage>
</organism>
<dbReference type="InterPro" id="IPR012666">
    <property type="entry name" value="CbtA_put"/>
</dbReference>
<evidence type="ECO:0000256" key="1">
    <source>
        <dbReference type="SAM" id="Phobius"/>
    </source>
</evidence>
<dbReference type="Proteomes" id="UP000321805">
    <property type="component" value="Chromosome"/>
</dbReference>
<dbReference type="RefSeq" id="WP_146916956.1">
    <property type="nucleotide sequence ID" value="NZ_CP042430.1"/>
</dbReference>
<feature type="transmembrane region" description="Helical" evidence="1">
    <location>
        <begin position="169"/>
        <end position="188"/>
    </location>
</feature>
<feature type="transmembrane region" description="Helical" evidence="1">
    <location>
        <begin position="98"/>
        <end position="117"/>
    </location>
</feature>
<proteinExistence type="predicted"/>
<dbReference type="Pfam" id="PF09490">
    <property type="entry name" value="CbtA"/>
    <property type="match status" value="1"/>
</dbReference>
<dbReference type="KEGG" id="bsol:FSW04_05185"/>
<dbReference type="OrthoDB" id="6851830at2"/>